<evidence type="ECO:0000313" key="3">
    <source>
        <dbReference type="Proteomes" id="UP000299102"/>
    </source>
</evidence>
<keyword evidence="3" id="KW-1185">Reference proteome</keyword>
<dbReference type="AlphaFoldDB" id="A0A4C1Y9C4"/>
<protein>
    <submittedName>
        <fullName evidence="2">Uncharacterized protein</fullName>
    </submittedName>
</protein>
<gene>
    <name evidence="2" type="ORF">EVAR_50888_1</name>
</gene>
<dbReference type="Proteomes" id="UP000299102">
    <property type="component" value="Unassembled WGS sequence"/>
</dbReference>
<comment type="caution">
    <text evidence="2">The sequence shown here is derived from an EMBL/GenBank/DDBJ whole genome shotgun (WGS) entry which is preliminary data.</text>
</comment>
<evidence type="ECO:0000256" key="1">
    <source>
        <dbReference type="SAM" id="MobiDB-lite"/>
    </source>
</evidence>
<accession>A0A4C1Y9C4</accession>
<sequence length="259" mass="29264">MAKEGPRLASKALLEPGPGLNVSIEPQFTSITGPWSRTELKTRTADIKNERTHYMRKQAKRRTDLNHKKRQLLLNASLHPVKRMVQLRKVEESIIISSLQGKSLDWSVGPLIFRLKLRCRNQGSVSGHAVCVHKKRALKVNNNLLVKYTLAHYTKRYITHGRVEARTARARPGCERGQRAERRTYVRRAAKAPRASSPTGAGDPRERRHLGQKIHVPPPMATSKNQNVKFCLPLELENRIYRSSGGEEGAYTLVTAVQS</sequence>
<name>A0A4C1Y9C4_EUMVA</name>
<dbReference type="EMBL" id="BGZK01001151">
    <property type="protein sequence ID" value="GBP72586.1"/>
    <property type="molecule type" value="Genomic_DNA"/>
</dbReference>
<proteinExistence type="predicted"/>
<feature type="region of interest" description="Disordered" evidence="1">
    <location>
        <begin position="169"/>
        <end position="208"/>
    </location>
</feature>
<feature type="compositionally biased region" description="Basic and acidic residues" evidence="1">
    <location>
        <begin position="169"/>
        <end position="184"/>
    </location>
</feature>
<evidence type="ECO:0000313" key="2">
    <source>
        <dbReference type="EMBL" id="GBP72586.1"/>
    </source>
</evidence>
<reference evidence="2 3" key="1">
    <citation type="journal article" date="2019" name="Commun. Biol.">
        <title>The bagworm genome reveals a unique fibroin gene that provides high tensile strength.</title>
        <authorList>
            <person name="Kono N."/>
            <person name="Nakamura H."/>
            <person name="Ohtoshi R."/>
            <person name="Tomita M."/>
            <person name="Numata K."/>
            <person name="Arakawa K."/>
        </authorList>
    </citation>
    <scope>NUCLEOTIDE SEQUENCE [LARGE SCALE GENOMIC DNA]</scope>
</reference>
<organism evidence="2 3">
    <name type="scientific">Eumeta variegata</name>
    <name type="common">Bagworm moth</name>
    <name type="synonym">Eumeta japonica</name>
    <dbReference type="NCBI Taxonomy" id="151549"/>
    <lineage>
        <taxon>Eukaryota</taxon>
        <taxon>Metazoa</taxon>
        <taxon>Ecdysozoa</taxon>
        <taxon>Arthropoda</taxon>
        <taxon>Hexapoda</taxon>
        <taxon>Insecta</taxon>
        <taxon>Pterygota</taxon>
        <taxon>Neoptera</taxon>
        <taxon>Endopterygota</taxon>
        <taxon>Lepidoptera</taxon>
        <taxon>Glossata</taxon>
        <taxon>Ditrysia</taxon>
        <taxon>Tineoidea</taxon>
        <taxon>Psychidae</taxon>
        <taxon>Oiketicinae</taxon>
        <taxon>Eumeta</taxon>
    </lineage>
</organism>